<dbReference type="AlphaFoldDB" id="A0A852THK0"/>
<dbReference type="InterPro" id="IPR036061">
    <property type="entry name" value="CheW-like_dom_sf"/>
</dbReference>
<dbReference type="InterPro" id="IPR039315">
    <property type="entry name" value="CheW"/>
</dbReference>
<dbReference type="PANTHER" id="PTHR22617">
    <property type="entry name" value="CHEMOTAXIS SENSOR HISTIDINE KINASE-RELATED"/>
    <property type="match status" value="1"/>
</dbReference>
<comment type="caution">
    <text evidence="2">The sequence shown here is derived from an EMBL/GenBank/DDBJ whole genome shotgun (WGS) entry which is preliminary data.</text>
</comment>
<dbReference type="Gene3D" id="2.30.30.40">
    <property type="entry name" value="SH3 Domains"/>
    <property type="match status" value="1"/>
</dbReference>
<dbReference type="InterPro" id="IPR002545">
    <property type="entry name" value="CheW-lke_dom"/>
</dbReference>
<dbReference type="PROSITE" id="PS50851">
    <property type="entry name" value="CHEW"/>
    <property type="match status" value="1"/>
</dbReference>
<accession>A0A852THK0</accession>
<dbReference type="Pfam" id="PF01584">
    <property type="entry name" value="CheW"/>
    <property type="match status" value="1"/>
</dbReference>
<dbReference type="PANTHER" id="PTHR22617:SF23">
    <property type="entry name" value="CHEMOTAXIS PROTEIN CHEW"/>
    <property type="match status" value="1"/>
</dbReference>
<dbReference type="SMART" id="SM00260">
    <property type="entry name" value="CheW"/>
    <property type="match status" value="1"/>
</dbReference>
<dbReference type="Proteomes" id="UP000548423">
    <property type="component" value="Unassembled WGS sequence"/>
</dbReference>
<name>A0A852THK0_9BACI</name>
<dbReference type="GO" id="GO:0007165">
    <property type="term" value="P:signal transduction"/>
    <property type="evidence" value="ECO:0007669"/>
    <property type="project" value="InterPro"/>
</dbReference>
<dbReference type="SUPFAM" id="SSF50341">
    <property type="entry name" value="CheW-like"/>
    <property type="match status" value="1"/>
</dbReference>
<evidence type="ECO:0000313" key="3">
    <source>
        <dbReference type="Proteomes" id="UP000548423"/>
    </source>
</evidence>
<feature type="domain" description="CheW-like" evidence="1">
    <location>
        <begin position="5"/>
        <end position="145"/>
    </location>
</feature>
<gene>
    <name evidence="2" type="ORF">F4694_003518</name>
</gene>
<proteinExistence type="predicted"/>
<dbReference type="GO" id="GO:0005829">
    <property type="term" value="C:cytosol"/>
    <property type="evidence" value="ECO:0007669"/>
    <property type="project" value="TreeGrafter"/>
</dbReference>
<dbReference type="GO" id="GO:0006935">
    <property type="term" value="P:chemotaxis"/>
    <property type="evidence" value="ECO:0007669"/>
    <property type="project" value="InterPro"/>
</dbReference>
<dbReference type="Gene3D" id="2.40.50.180">
    <property type="entry name" value="CheA-289, Domain 4"/>
    <property type="match status" value="1"/>
</dbReference>
<reference evidence="3" key="1">
    <citation type="submission" date="2020-07" db="EMBL/GenBank/DDBJ databases">
        <authorList>
            <person name="Partida-Martinez L."/>
            <person name="Huntemann M."/>
            <person name="Clum A."/>
            <person name="Wang J."/>
            <person name="Palaniappan K."/>
            <person name="Ritter S."/>
            <person name="Chen I.-M."/>
            <person name="Stamatis D."/>
            <person name="Reddy T."/>
            <person name="O'Malley R."/>
            <person name="Daum C."/>
            <person name="Shapiro N."/>
            <person name="Ivanova N."/>
            <person name="Kyrpides N."/>
            <person name="Woyke T."/>
        </authorList>
    </citation>
    <scope>NUCLEOTIDE SEQUENCE [LARGE SCALE GENOMIC DNA]</scope>
    <source>
        <strain evidence="3">AT2.8</strain>
    </source>
</reference>
<dbReference type="EMBL" id="JACCBX010000007">
    <property type="protein sequence ID" value="NYE06738.1"/>
    <property type="molecule type" value="Genomic_DNA"/>
</dbReference>
<organism evidence="2 3">
    <name type="scientific">Neobacillus niacini</name>
    <dbReference type="NCBI Taxonomy" id="86668"/>
    <lineage>
        <taxon>Bacteria</taxon>
        <taxon>Bacillati</taxon>
        <taxon>Bacillota</taxon>
        <taxon>Bacilli</taxon>
        <taxon>Bacillales</taxon>
        <taxon>Bacillaceae</taxon>
        <taxon>Neobacillus</taxon>
    </lineage>
</organism>
<sequence length="156" mass="17499">MKAEDCKSLVFRVGSEEYSIHITQVVSIERMQEITSFPNRPPHVVGFTSVRHMVIPVIDMRAALIGNNKGADETSRIIIVMVKDQEIGLIVDAATDVIDILPESIQQPDLMLQAKETSYLKGVSKLESRIIILLDIEKLLENTTNLDELKKIKDSL</sequence>
<evidence type="ECO:0000313" key="2">
    <source>
        <dbReference type="EMBL" id="NYE06738.1"/>
    </source>
</evidence>
<reference evidence="3" key="2">
    <citation type="submission" date="2020-08" db="EMBL/GenBank/DDBJ databases">
        <title>The Agave Microbiome: Exploring the role of microbial communities in plant adaptations to desert environments.</title>
        <authorList>
            <person name="Partida-Martinez L.P."/>
        </authorList>
    </citation>
    <scope>NUCLEOTIDE SEQUENCE [LARGE SCALE GENOMIC DNA]</scope>
    <source>
        <strain evidence="3">AT2.8</strain>
    </source>
</reference>
<evidence type="ECO:0000259" key="1">
    <source>
        <dbReference type="PROSITE" id="PS50851"/>
    </source>
</evidence>
<protein>
    <submittedName>
        <fullName evidence="2">Purine-binding chemotaxis protein CheW</fullName>
    </submittedName>
</protein>